<keyword evidence="3" id="KW-1185">Reference proteome</keyword>
<accession>A0A8R1WZ64</accession>
<dbReference type="KEGG" id="api:103308590"/>
<dbReference type="AlphaFoldDB" id="A0A8R1WZ64"/>
<proteinExistence type="predicted"/>
<sequence length="182" mass="19131">MELITFTNIENIEMMLADVLKTYWKNLAGGQCAYENNCDSDFTEKLIHCVDCWNWFHKSCDSEDLSAVKGTWGSPGGRRGCRSWRGGVGSSGGPDGGGGGHGRSGGPDRGRGSSGDPDRGRGWSGGPDRGRGWSGGPDRGRGWSGGPDRGRGWSRGPDRGRGSSGGPDGGHGSGRWSGGVEW</sequence>
<dbReference type="EnsemblMetazoa" id="XM_008182255.1">
    <property type="protein sequence ID" value="XP_008180477.1"/>
    <property type="gene ID" value="LOC103308590"/>
</dbReference>
<organism evidence="2 3">
    <name type="scientific">Acyrthosiphon pisum</name>
    <name type="common">Pea aphid</name>
    <dbReference type="NCBI Taxonomy" id="7029"/>
    <lineage>
        <taxon>Eukaryota</taxon>
        <taxon>Metazoa</taxon>
        <taxon>Ecdysozoa</taxon>
        <taxon>Arthropoda</taxon>
        <taxon>Hexapoda</taxon>
        <taxon>Insecta</taxon>
        <taxon>Pterygota</taxon>
        <taxon>Neoptera</taxon>
        <taxon>Paraneoptera</taxon>
        <taxon>Hemiptera</taxon>
        <taxon>Sternorrhyncha</taxon>
        <taxon>Aphidomorpha</taxon>
        <taxon>Aphidoidea</taxon>
        <taxon>Aphididae</taxon>
        <taxon>Macrosiphini</taxon>
        <taxon>Acyrthosiphon</taxon>
    </lineage>
</organism>
<feature type="compositionally biased region" description="Gly residues" evidence="1">
    <location>
        <begin position="122"/>
        <end position="147"/>
    </location>
</feature>
<dbReference type="RefSeq" id="XP_008180477.1">
    <property type="nucleotide sequence ID" value="XM_008182255.1"/>
</dbReference>
<reference evidence="2" key="2">
    <citation type="submission" date="2022-06" db="UniProtKB">
        <authorList>
            <consortium name="EnsemblMetazoa"/>
        </authorList>
    </citation>
    <scope>IDENTIFICATION</scope>
</reference>
<name>A0A8R1WZ64_ACYPI</name>
<dbReference type="Proteomes" id="UP000007819">
    <property type="component" value="Unassembled WGS sequence"/>
</dbReference>
<feature type="compositionally biased region" description="Gly residues" evidence="1">
    <location>
        <begin position="86"/>
        <end position="105"/>
    </location>
</feature>
<evidence type="ECO:0000313" key="3">
    <source>
        <dbReference type="Proteomes" id="UP000007819"/>
    </source>
</evidence>
<reference evidence="3" key="1">
    <citation type="submission" date="2010-06" db="EMBL/GenBank/DDBJ databases">
        <authorList>
            <person name="Jiang H."/>
            <person name="Abraham K."/>
            <person name="Ali S."/>
            <person name="Alsbrooks S.L."/>
            <person name="Anim B.N."/>
            <person name="Anosike U.S."/>
            <person name="Attaway T."/>
            <person name="Bandaranaike D.P."/>
            <person name="Battles P.K."/>
            <person name="Bell S.N."/>
            <person name="Bell A.V."/>
            <person name="Beltran B."/>
            <person name="Bickham C."/>
            <person name="Bustamante Y."/>
            <person name="Caleb T."/>
            <person name="Canada A."/>
            <person name="Cardenas V."/>
            <person name="Carter K."/>
            <person name="Chacko J."/>
            <person name="Chandrabose M.N."/>
            <person name="Chavez D."/>
            <person name="Chavez A."/>
            <person name="Chen L."/>
            <person name="Chu H.-S."/>
            <person name="Claassen K.J."/>
            <person name="Cockrell R."/>
            <person name="Collins M."/>
            <person name="Cooper J.A."/>
            <person name="Cree A."/>
            <person name="Curry S.M."/>
            <person name="Da Y."/>
            <person name="Dao M.D."/>
            <person name="Das B."/>
            <person name="Davila M.-L."/>
            <person name="Davy-Carroll L."/>
            <person name="Denson S."/>
            <person name="Dinh H."/>
            <person name="Ebong V.E."/>
            <person name="Edwards J.R."/>
            <person name="Egan A."/>
            <person name="El-Daye J."/>
            <person name="Escobedo L."/>
            <person name="Fernandez S."/>
            <person name="Fernando P.R."/>
            <person name="Flagg N."/>
            <person name="Forbes L.D."/>
            <person name="Fowler R.G."/>
            <person name="Fu Q."/>
            <person name="Gabisi R.A."/>
            <person name="Ganer J."/>
            <person name="Garbino Pronczuk A."/>
            <person name="Garcia R.M."/>
            <person name="Garner T."/>
            <person name="Garrett T.E."/>
            <person name="Gonzalez D.A."/>
            <person name="Hamid H."/>
            <person name="Hawkins E.S."/>
            <person name="Hirani K."/>
            <person name="Hogues M.E."/>
            <person name="Hollins B."/>
            <person name="Hsiao C.-H."/>
            <person name="Jabil R."/>
            <person name="James M.L."/>
            <person name="Jhangiani S.N."/>
            <person name="Johnson B."/>
            <person name="Johnson Q."/>
            <person name="Joshi V."/>
            <person name="Kalu J.B."/>
            <person name="Kam C."/>
            <person name="Kashfia A."/>
            <person name="Keebler J."/>
            <person name="Kisamo H."/>
            <person name="Kovar C.L."/>
            <person name="Lago L.A."/>
            <person name="Lai C.-Y."/>
            <person name="Laidlaw J."/>
            <person name="Lara F."/>
            <person name="Le T.-K."/>
            <person name="Lee S.L."/>
            <person name="Legall F.H."/>
            <person name="Lemon S.J."/>
            <person name="Lewis L.R."/>
            <person name="Li B."/>
            <person name="Liu Y."/>
            <person name="Liu Y.-S."/>
            <person name="Lopez J."/>
            <person name="Lozado R.J."/>
            <person name="Lu J."/>
            <person name="Madu R.C."/>
            <person name="Maheshwari M."/>
            <person name="Maheshwari R."/>
            <person name="Malloy K."/>
            <person name="Martinez E."/>
            <person name="Mathew T."/>
            <person name="Mercado I.C."/>
            <person name="Mercado C."/>
            <person name="Meyer B."/>
            <person name="Montgomery K."/>
            <person name="Morgan M.B."/>
            <person name="Munidasa M."/>
            <person name="Nazareth L.V."/>
            <person name="Nelson J."/>
            <person name="Ng B.M."/>
            <person name="Nguyen N.B."/>
            <person name="Nguyen P.Q."/>
            <person name="Nguyen T."/>
            <person name="Obregon M."/>
            <person name="Okwuonu G.O."/>
            <person name="Onwere C.G."/>
            <person name="Orozco G."/>
            <person name="Parra A."/>
            <person name="Patel S."/>
            <person name="Patil S."/>
            <person name="Perez A."/>
            <person name="Perez Y."/>
            <person name="Pham C."/>
            <person name="Primus E.L."/>
            <person name="Pu L.-L."/>
            <person name="Puazo M."/>
            <person name="Qin X."/>
            <person name="Quiroz J.B."/>
            <person name="Reese J."/>
            <person name="Richards S."/>
            <person name="Rives C.M."/>
            <person name="Robberts R."/>
            <person name="Ruiz S.J."/>
            <person name="Ruiz M.J."/>
            <person name="Santibanez J."/>
            <person name="Schneider B.W."/>
            <person name="Sisson I."/>
            <person name="Smith M."/>
            <person name="Sodergren E."/>
            <person name="Song X.-Z."/>
            <person name="Song B.B."/>
            <person name="Summersgill H."/>
            <person name="Thelus R."/>
            <person name="Thornton R.D."/>
            <person name="Trejos Z.Y."/>
            <person name="Usmani K."/>
            <person name="Vattathil S."/>
            <person name="Villasana D."/>
            <person name="Walker D.L."/>
            <person name="Wang S."/>
            <person name="Wang K."/>
            <person name="White C.S."/>
            <person name="Williams A.C."/>
            <person name="Williamson J."/>
            <person name="Wilson K."/>
            <person name="Woghiren I.O."/>
            <person name="Woodworth J.R."/>
            <person name="Worley K.C."/>
            <person name="Wright R.A."/>
            <person name="Wu W."/>
            <person name="Young L."/>
            <person name="Zhang L."/>
            <person name="Zhang J."/>
            <person name="Zhu Y."/>
            <person name="Muzny D.M."/>
            <person name="Weinstock G."/>
            <person name="Gibbs R.A."/>
        </authorList>
    </citation>
    <scope>NUCLEOTIDE SEQUENCE [LARGE SCALE GENOMIC DNA]</scope>
    <source>
        <strain evidence="3">LSR1</strain>
    </source>
</reference>
<evidence type="ECO:0000313" key="2">
    <source>
        <dbReference type="EnsemblMetazoa" id="XP_008180477.1"/>
    </source>
</evidence>
<protein>
    <submittedName>
        <fullName evidence="2">Uncharacterized protein</fullName>
    </submittedName>
</protein>
<feature type="compositionally biased region" description="Basic and acidic residues" evidence="1">
    <location>
        <begin position="148"/>
        <end position="161"/>
    </location>
</feature>
<feature type="region of interest" description="Disordered" evidence="1">
    <location>
        <begin position="71"/>
        <end position="182"/>
    </location>
</feature>
<feature type="compositionally biased region" description="Basic and acidic residues" evidence="1">
    <location>
        <begin position="106"/>
        <end position="121"/>
    </location>
</feature>
<feature type="compositionally biased region" description="Gly residues" evidence="1">
    <location>
        <begin position="162"/>
        <end position="182"/>
    </location>
</feature>
<dbReference type="GeneID" id="103308590"/>
<evidence type="ECO:0000256" key="1">
    <source>
        <dbReference type="SAM" id="MobiDB-lite"/>
    </source>
</evidence>